<dbReference type="Gene3D" id="1.10.10.60">
    <property type="entry name" value="Homeodomain-like"/>
    <property type="match status" value="1"/>
</dbReference>
<proteinExistence type="predicted"/>
<dbReference type="PANTHER" id="PTHR46796:SF6">
    <property type="entry name" value="ARAC SUBFAMILY"/>
    <property type="match status" value="1"/>
</dbReference>
<protein>
    <submittedName>
        <fullName evidence="8">AraC family transcriptional regulator</fullName>
    </submittedName>
</protein>
<feature type="domain" description="HTH araC/xylS-type" evidence="7">
    <location>
        <begin position="210"/>
        <end position="309"/>
    </location>
</feature>
<dbReference type="PRINTS" id="PR00032">
    <property type="entry name" value="HTHARAC"/>
</dbReference>
<dbReference type="InterPro" id="IPR050204">
    <property type="entry name" value="AraC_XylS_family_regulators"/>
</dbReference>
<evidence type="ECO:0000256" key="1">
    <source>
        <dbReference type="ARBA" id="ARBA00004496"/>
    </source>
</evidence>
<evidence type="ECO:0000256" key="4">
    <source>
        <dbReference type="ARBA" id="ARBA00023159"/>
    </source>
</evidence>
<dbReference type="GO" id="GO:0005737">
    <property type="term" value="C:cytoplasm"/>
    <property type="evidence" value="ECO:0007669"/>
    <property type="project" value="UniProtKB-SubCell"/>
</dbReference>
<dbReference type="RefSeq" id="WP_310792611.1">
    <property type="nucleotide sequence ID" value="NZ_CP134081.1"/>
</dbReference>
<dbReference type="Proteomes" id="UP001258207">
    <property type="component" value="Chromosome"/>
</dbReference>
<comment type="function">
    <text evidence="6">Regulatory protein of the TOL plasmid xyl operons. XylS activates the xylXYZLTEGFJQKIH operon required for the degradation of toluene, m-xylene and p-xylene.</text>
</comment>
<evidence type="ECO:0000259" key="7">
    <source>
        <dbReference type="PROSITE" id="PS01124"/>
    </source>
</evidence>
<dbReference type="PANTHER" id="PTHR46796">
    <property type="entry name" value="HTH-TYPE TRANSCRIPTIONAL ACTIVATOR RHAS-RELATED"/>
    <property type="match status" value="1"/>
</dbReference>
<dbReference type="InterPro" id="IPR020449">
    <property type="entry name" value="Tscrpt_reg_AraC-type_HTH"/>
</dbReference>
<organism evidence="8 9">
    <name type="scientific">Pseudomonas coleopterorum</name>
    <dbReference type="NCBI Taxonomy" id="1605838"/>
    <lineage>
        <taxon>Bacteria</taxon>
        <taxon>Pseudomonadati</taxon>
        <taxon>Pseudomonadota</taxon>
        <taxon>Gammaproteobacteria</taxon>
        <taxon>Pseudomonadales</taxon>
        <taxon>Pseudomonadaceae</taxon>
        <taxon>Pseudomonas</taxon>
    </lineage>
</organism>
<dbReference type="InterPro" id="IPR018060">
    <property type="entry name" value="HTH_AraC"/>
</dbReference>
<gene>
    <name evidence="8" type="ORF">RI108_06245</name>
</gene>
<dbReference type="AlphaFoldDB" id="A0AAJ6M2J2"/>
<dbReference type="InterPro" id="IPR018062">
    <property type="entry name" value="HTH_AraC-typ_CS"/>
</dbReference>
<keyword evidence="4" id="KW-0010">Activator</keyword>
<dbReference type="PROSITE" id="PS01124">
    <property type="entry name" value="HTH_ARAC_FAMILY_2"/>
    <property type="match status" value="1"/>
</dbReference>
<dbReference type="GO" id="GO:0043565">
    <property type="term" value="F:sequence-specific DNA binding"/>
    <property type="evidence" value="ECO:0007669"/>
    <property type="project" value="InterPro"/>
</dbReference>
<dbReference type="Pfam" id="PF12833">
    <property type="entry name" value="HTH_18"/>
    <property type="match status" value="1"/>
</dbReference>
<dbReference type="SMART" id="SM00342">
    <property type="entry name" value="HTH_ARAC"/>
    <property type="match status" value="1"/>
</dbReference>
<dbReference type="GO" id="GO:0003700">
    <property type="term" value="F:DNA-binding transcription factor activity"/>
    <property type="evidence" value="ECO:0007669"/>
    <property type="project" value="InterPro"/>
</dbReference>
<dbReference type="SUPFAM" id="SSF46689">
    <property type="entry name" value="Homeodomain-like"/>
    <property type="match status" value="1"/>
</dbReference>
<evidence type="ECO:0000313" key="9">
    <source>
        <dbReference type="Proteomes" id="UP001258207"/>
    </source>
</evidence>
<dbReference type="Pfam" id="PF14525">
    <property type="entry name" value="AraC_binding_2"/>
    <property type="match status" value="1"/>
</dbReference>
<evidence type="ECO:0000256" key="6">
    <source>
        <dbReference type="ARBA" id="ARBA00037345"/>
    </source>
</evidence>
<keyword evidence="2" id="KW-0805">Transcription regulation</keyword>
<evidence type="ECO:0000256" key="2">
    <source>
        <dbReference type="ARBA" id="ARBA00023015"/>
    </source>
</evidence>
<evidence type="ECO:0000313" key="8">
    <source>
        <dbReference type="EMBL" id="WNC11016.1"/>
    </source>
</evidence>
<dbReference type="InterPro" id="IPR009057">
    <property type="entry name" value="Homeodomain-like_sf"/>
</dbReference>
<keyword evidence="5" id="KW-0804">Transcription</keyword>
<evidence type="ECO:0000256" key="5">
    <source>
        <dbReference type="ARBA" id="ARBA00023163"/>
    </source>
</evidence>
<sequence>MSQAAYTTLAVAAPQRFDYWKEVICRHCIPASSKALEDTPFEGQLRVQGLGPLDICSLSAALHEWERKPGDLRTGPDDDLWLGFIEHGHGKLEQGGRNALLQPGSLVLYDAAQTFRFSLGGRDNHLMRIPRHLLSSRLPQVERLTSTVLDEGRPGVVPLREMLRQAATQPAALEAPEVAGRFSQTLLDLLVLSLELQDSNTASIERDLYARAMNYMLRHLAETDLSVERIAQAHHVSPRTVTRAFARHQKTPMAALWQVRLQRSREAIECGQARSVSQVALDYGFSDFSHFSHAFKKAFGVSPSTLLKRQ</sequence>
<dbReference type="PROSITE" id="PS00041">
    <property type="entry name" value="HTH_ARAC_FAMILY_1"/>
    <property type="match status" value="1"/>
</dbReference>
<keyword evidence="3" id="KW-0238">DNA-binding</keyword>
<comment type="subcellular location">
    <subcellularLocation>
        <location evidence="1">Cytoplasm</location>
    </subcellularLocation>
</comment>
<dbReference type="GO" id="GO:0009893">
    <property type="term" value="P:positive regulation of metabolic process"/>
    <property type="evidence" value="ECO:0007669"/>
    <property type="project" value="UniProtKB-ARBA"/>
</dbReference>
<dbReference type="EMBL" id="CP134081">
    <property type="protein sequence ID" value="WNC11016.1"/>
    <property type="molecule type" value="Genomic_DNA"/>
</dbReference>
<reference evidence="8" key="1">
    <citation type="submission" date="2023-09" db="EMBL/GenBank/DDBJ databases">
        <title>First report of Pseudomonas coleopterorum DJ13 causing leaf spot on Rhododendron pulchrum Sweet in China.</title>
        <authorList>
            <person name="Zhang Y."/>
        </authorList>
    </citation>
    <scope>NUCLEOTIDE SEQUENCE</scope>
    <source>
        <strain evidence="8">DJ13</strain>
    </source>
</reference>
<accession>A0AAJ6M2J2</accession>
<dbReference type="InterPro" id="IPR035418">
    <property type="entry name" value="AraC-bd_2"/>
</dbReference>
<evidence type="ECO:0000256" key="3">
    <source>
        <dbReference type="ARBA" id="ARBA00023125"/>
    </source>
</evidence>
<name>A0AAJ6M2J2_9PSED</name>